<feature type="compositionally biased region" description="Polar residues" evidence="1">
    <location>
        <begin position="92"/>
        <end position="116"/>
    </location>
</feature>
<feature type="region of interest" description="Disordered" evidence="1">
    <location>
        <begin position="1"/>
        <end position="130"/>
    </location>
</feature>
<proteinExistence type="predicted"/>
<feature type="compositionally biased region" description="Basic and acidic residues" evidence="1">
    <location>
        <begin position="291"/>
        <end position="311"/>
    </location>
</feature>
<gene>
    <name evidence="2" type="ORF">KSP39_PZI014358</name>
</gene>
<feature type="compositionally biased region" description="Basic and acidic residues" evidence="1">
    <location>
        <begin position="41"/>
        <end position="56"/>
    </location>
</feature>
<protein>
    <submittedName>
        <fullName evidence="2">Uncharacterized protein</fullName>
    </submittedName>
</protein>
<evidence type="ECO:0000313" key="3">
    <source>
        <dbReference type="Proteomes" id="UP001418222"/>
    </source>
</evidence>
<feature type="region of interest" description="Disordered" evidence="1">
    <location>
        <begin position="229"/>
        <end position="251"/>
    </location>
</feature>
<feature type="compositionally biased region" description="Basic and acidic residues" evidence="1">
    <location>
        <begin position="238"/>
        <end position="251"/>
    </location>
</feature>
<accession>A0AAP0G2M9</accession>
<name>A0AAP0G2M9_9ASPA</name>
<dbReference type="Proteomes" id="UP001418222">
    <property type="component" value="Unassembled WGS sequence"/>
</dbReference>
<sequence length="342" mass="37812">MDFEVAFLRRSSTRSSPSFPVKRLIPENQPFTDPGLLPDPLAREKAVVATCRDEPATSKPSSGKKRADPSGSRSPRRHPSQKKLKAVVVSWARQQQHQQPKYMSSPETTPDGSSGSPLKETIDKGKEGGEPYAPLGAKKVVAHEPGPPKSHPLFGLGGRWKDSVGEPVVQWDGAAHRISVSTLQPSWADHEPSSCHAYALGFDLYGHEDIAAYKRMTLRQLTRARSFVRSLTQQDCEPSTKDQTKEPETPISLHLDRGLINENPHAYAESVVEHVSVQATNDLVPANPTNLEHDSDIEQHNEKRATFADQKRENDDYSYDISLDEDFVTALEYGMSPASGMV</sequence>
<comment type="caution">
    <text evidence="2">The sequence shown here is derived from an EMBL/GenBank/DDBJ whole genome shotgun (WGS) entry which is preliminary data.</text>
</comment>
<evidence type="ECO:0000256" key="1">
    <source>
        <dbReference type="SAM" id="MobiDB-lite"/>
    </source>
</evidence>
<keyword evidence="3" id="KW-1185">Reference proteome</keyword>
<feature type="region of interest" description="Disordered" evidence="1">
    <location>
        <begin position="284"/>
        <end position="311"/>
    </location>
</feature>
<feature type="compositionally biased region" description="Basic and acidic residues" evidence="1">
    <location>
        <begin position="120"/>
        <end position="129"/>
    </location>
</feature>
<reference evidence="2 3" key="1">
    <citation type="journal article" date="2022" name="Nat. Plants">
        <title>Genomes of leafy and leafless Platanthera orchids illuminate the evolution of mycoheterotrophy.</title>
        <authorList>
            <person name="Li M.H."/>
            <person name="Liu K.W."/>
            <person name="Li Z."/>
            <person name="Lu H.C."/>
            <person name="Ye Q.L."/>
            <person name="Zhang D."/>
            <person name="Wang J.Y."/>
            <person name="Li Y.F."/>
            <person name="Zhong Z.M."/>
            <person name="Liu X."/>
            <person name="Yu X."/>
            <person name="Liu D.K."/>
            <person name="Tu X.D."/>
            <person name="Liu B."/>
            <person name="Hao Y."/>
            <person name="Liao X.Y."/>
            <person name="Jiang Y.T."/>
            <person name="Sun W.H."/>
            <person name="Chen J."/>
            <person name="Chen Y.Q."/>
            <person name="Ai Y."/>
            <person name="Zhai J.W."/>
            <person name="Wu S.S."/>
            <person name="Zhou Z."/>
            <person name="Hsiao Y.Y."/>
            <person name="Wu W.L."/>
            <person name="Chen Y.Y."/>
            <person name="Lin Y.F."/>
            <person name="Hsu J.L."/>
            <person name="Li C.Y."/>
            <person name="Wang Z.W."/>
            <person name="Zhao X."/>
            <person name="Zhong W.Y."/>
            <person name="Ma X.K."/>
            <person name="Ma L."/>
            <person name="Huang J."/>
            <person name="Chen G.Z."/>
            <person name="Huang M.Z."/>
            <person name="Huang L."/>
            <person name="Peng D.H."/>
            <person name="Luo Y.B."/>
            <person name="Zou S.Q."/>
            <person name="Chen S.P."/>
            <person name="Lan S."/>
            <person name="Tsai W.C."/>
            <person name="Van de Peer Y."/>
            <person name="Liu Z.J."/>
        </authorList>
    </citation>
    <scope>NUCLEOTIDE SEQUENCE [LARGE SCALE GENOMIC DNA]</scope>
    <source>
        <strain evidence="2">Lor287</strain>
    </source>
</reference>
<dbReference type="EMBL" id="JBBWWQ010000012">
    <property type="protein sequence ID" value="KAK8934622.1"/>
    <property type="molecule type" value="Genomic_DNA"/>
</dbReference>
<feature type="compositionally biased region" description="Basic residues" evidence="1">
    <location>
        <begin position="74"/>
        <end position="85"/>
    </location>
</feature>
<feature type="compositionally biased region" description="Low complexity" evidence="1">
    <location>
        <begin position="9"/>
        <end position="18"/>
    </location>
</feature>
<organism evidence="2 3">
    <name type="scientific">Platanthera zijinensis</name>
    <dbReference type="NCBI Taxonomy" id="2320716"/>
    <lineage>
        <taxon>Eukaryota</taxon>
        <taxon>Viridiplantae</taxon>
        <taxon>Streptophyta</taxon>
        <taxon>Embryophyta</taxon>
        <taxon>Tracheophyta</taxon>
        <taxon>Spermatophyta</taxon>
        <taxon>Magnoliopsida</taxon>
        <taxon>Liliopsida</taxon>
        <taxon>Asparagales</taxon>
        <taxon>Orchidaceae</taxon>
        <taxon>Orchidoideae</taxon>
        <taxon>Orchideae</taxon>
        <taxon>Orchidinae</taxon>
        <taxon>Platanthera</taxon>
    </lineage>
</organism>
<evidence type="ECO:0000313" key="2">
    <source>
        <dbReference type="EMBL" id="KAK8934622.1"/>
    </source>
</evidence>
<dbReference type="AlphaFoldDB" id="A0AAP0G2M9"/>